<dbReference type="PROSITE" id="PS00107">
    <property type="entry name" value="PROTEIN_KINASE_ATP"/>
    <property type="match status" value="1"/>
</dbReference>
<keyword evidence="6" id="KW-0418">Kinase</keyword>
<dbReference type="GO" id="GO:0004674">
    <property type="term" value="F:protein serine/threonine kinase activity"/>
    <property type="evidence" value="ECO:0007669"/>
    <property type="project" value="UniProtKB-KW"/>
</dbReference>
<dbReference type="EMBL" id="MDYQ01000073">
    <property type="protein sequence ID" value="PRP83919.1"/>
    <property type="molecule type" value="Genomic_DNA"/>
</dbReference>
<evidence type="ECO:0000256" key="3">
    <source>
        <dbReference type="ARBA" id="ARBA00022527"/>
    </source>
</evidence>
<dbReference type="AlphaFoldDB" id="A0A2P6NJ13"/>
<evidence type="ECO:0000256" key="5">
    <source>
        <dbReference type="ARBA" id="ARBA00022741"/>
    </source>
</evidence>
<comment type="similarity">
    <text evidence="1">Belongs to the protein kinase superfamily. TKL Ser/Thr protein kinase family.</text>
</comment>
<name>A0A2P6NJ13_9EUKA</name>
<dbReference type="InParanoid" id="A0A2P6NJ13"/>
<dbReference type="CDD" id="cd00051">
    <property type="entry name" value="EFh"/>
    <property type="match status" value="1"/>
</dbReference>
<keyword evidence="7" id="KW-0106">Calcium</keyword>
<dbReference type="SUPFAM" id="SSF47473">
    <property type="entry name" value="EF-hand"/>
    <property type="match status" value="1"/>
</dbReference>
<dbReference type="SMART" id="SM00220">
    <property type="entry name" value="S_TKc"/>
    <property type="match status" value="1"/>
</dbReference>
<proteinExistence type="inferred from homology"/>
<evidence type="ECO:0000256" key="2">
    <source>
        <dbReference type="ARBA" id="ARBA00012513"/>
    </source>
</evidence>
<dbReference type="PRINTS" id="PR00109">
    <property type="entry name" value="TYRKINASE"/>
</dbReference>
<evidence type="ECO:0000256" key="7">
    <source>
        <dbReference type="ARBA" id="ARBA00022837"/>
    </source>
</evidence>
<dbReference type="InterPro" id="IPR008271">
    <property type="entry name" value="Ser/Thr_kinase_AS"/>
</dbReference>
<dbReference type="PROSITE" id="PS50222">
    <property type="entry name" value="EF_HAND_2"/>
    <property type="match status" value="2"/>
</dbReference>
<evidence type="ECO:0000259" key="14">
    <source>
        <dbReference type="PROSITE" id="PS50222"/>
    </source>
</evidence>
<dbReference type="InterPro" id="IPR001245">
    <property type="entry name" value="Ser-Thr/Tyr_kinase_cat_dom"/>
</dbReference>
<dbReference type="PANTHER" id="PTHR44329">
    <property type="entry name" value="SERINE/THREONINE-PROTEIN KINASE TNNI3K-RELATED"/>
    <property type="match status" value="1"/>
</dbReference>
<evidence type="ECO:0000256" key="6">
    <source>
        <dbReference type="ARBA" id="ARBA00022777"/>
    </source>
</evidence>
<keyword evidence="4" id="KW-0808">Transferase</keyword>
<dbReference type="Gene3D" id="3.30.200.20">
    <property type="entry name" value="Phosphorylase Kinase, domain 1"/>
    <property type="match status" value="1"/>
</dbReference>
<evidence type="ECO:0000313" key="16">
    <source>
        <dbReference type="Proteomes" id="UP000241769"/>
    </source>
</evidence>
<feature type="domain" description="EF-hand" evidence="14">
    <location>
        <begin position="105"/>
        <end position="133"/>
    </location>
</feature>
<dbReference type="InterPro" id="IPR002048">
    <property type="entry name" value="EF_hand_dom"/>
</dbReference>
<evidence type="ECO:0000259" key="13">
    <source>
        <dbReference type="PROSITE" id="PS50011"/>
    </source>
</evidence>
<dbReference type="SUPFAM" id="SSF56112">
    <property type="entry name" value="Protein kinase-like (PK-like)"/>
    <property type="match status" value="1"/>
</dbReference>
<feature type="region of interest" description="Disordered" evidence="12">
    <location>
        <begin position="191"/>
        <end position="210"/>
    </location>
</feature>
<gene>
    <name evidence="15" type="ORF">PROFUN_08856</name>
</gene>
<evidence type="ECO:0000256" key="9">
    <source>
        <dbReference type="ARBA" id="ARBA00047899"/>
    </source>
</evidence>
<keyword evidence="8 11" id="KW-0067">ATP-binding</keyword>
<evidence type="ECO:0000313" key="15">
    <source>
        <dbReference type="EMBL" id="PRP83919.1"/>
    </source>
</evidence>
<keyword evidence="16" id="KW-1185">Reference proteome</keyword>
<dbReference type="InterPro" id="IPR051681">
    <property type="entry name" value="Ser/Thr_Kinases-Pseudokinases"/>
</dbReference>
<evidence type="ECO:0000256" key="8">
    <source>
        <dbReference type="ARBA" id="ARBA00022840"/>
    </source>
</evidence>
<dbReference type="STRING" id="1890364.A0A2P6NJ13"/>
<evidence type="ECO:0000256" key="4">
    <source>
        <dbReference type="ARBA" id="ARBA00022679"/>
    </source>
</evidence>
<dbReference type="Proteomes" id="UP000241769">
    <property type="component" value="Unassembled WGS sequence"/>
</dbReference>
<sequence length="641" mass="71229">MAEFSLTWEEIARLHQVFAATAGSSATIRKEAGIVDVLKRAEIGVITKSDLESFYQHLGCRPGDTVNFAMLVDGVCYFGAVKGRRQQKSSGLRKFTASDIYSIYQLFCKVDTDNNGCLSAKELFTCLKAVDPTINAKEVSALMKRLEVQQHATISFAQFVKGIAYGEKALQMSLEKFIRDNPKEEKVIIPSGGVPPPQPSQSPQNFSKKNDLADKDVQVVEKNEPVKKVAPALKLNLPPTRPVTAKVTATPRKTAIATPRQVDTREATMKKDEMVSRAIRVFNAADADGNGTIDIHELHELLRLILGLDLTVLRHHHQAPNAYEWEIPFVEIELKDKLGEGSFGVVYKAKWRGAEVACKELKTLANVSSDVVEEFQREIAMMGKLRHPNIILYMGASTKPPNMCMITEYMDGGSVYDLIHKRKAGRSSRGSSDVLQTKLNMKETLYILKQTAFGLNYLHLSNIIHRDLKSMNLLIDKALKVKICDFGLSCVKLKGQELIEQVGSPLWMSPELLLGQPYDEKVDTYSFGIVMWEIVARKIPYQGMSLPELISAVGKQGKRPSVPAESPSVLSTLIRKCWSHKIISRPDLATIIADLERVSYLMDTGELDENGMETKKKTKTEAAVLVPTKKIAKTPAVVKKA</sequence>
<dbReference type="GO" id="GO:0005509">
    <property type="term" value="F:calcium ion binding"/>
    <property type="evidence" value="ECO:0007669"/>
    <property type="project" value="InterPro"/>
</dbReference>
<dbReference type="Pfam" id="PF13202">
    <property type="entry name" value="EF-hand_5"/>
    <property type="match status" value="1"/>
</dbReference>
<evidence type="ECO:0000256" key="10">
    <source>
        <dbReference type="ARBA" id="ARBA00048679"/>
    </source>
</evidence>
<keyword evidence="5 11" id="KW-0547">Nucleotide-binding</keyword>
<accession>A0A2P6NJ13</accession>
<dbReference type="PROSITE" id="PS00018">
    <property type="entry name" value="EF_HAND_1"/>
    <property type="match status" value="2"/>
</dbReference>
<dbReference type="EC" id="2.7.11.1" evidence="2"/>
<dbReference type="PROSITE" id="PS50011">
    <property type="entry name" value="PROTEIN_KINASE_DOM"/>
    <property type="match status" value="1"/>
</dbReference>
<dbReference type="PANTHER" id="PTHR44329:SF298">
    <property type="entry name" value="MIXED LINEAGE KINASE DOMAIN-LIKE PROTEIN"/>
    <property type="match status" value="1"/>
</dbReference>
<organism evidence="15 16">
    <name type="scientific">Planoprotostelium fungivorum</name>
    <dbReference type="NCBI Taxonomy" id="1890364"/>
    <lineage>
        <taxon>Eukaryota</taxon>
        <taxon>Amoebozoa</taxon>
        <taxon>Evosea</taxon>
        <taxon>Variosea</taxon>
        <taxon>Cavosteliida</taxon>
        <taxon>Cavosteliaceae</taxon>
        <taxon>Planoprotostelium</taxon>
    </lineage>
</organism>
<comment type="catalytic activity">
    <reaction evidence="9">
        <text>L-threonyl-[protein] + ATP = O-phospho-L-threonyl-[protein] + ADP + H(+)</text>
        <dbReference type="Rhea" id="RHEA:46608"/>
        <dbReference type="Rhea" id="RHEA-COMP:11060"/>
        <dbReference type="Rhea" id="RHEA-COMP:11605"/>
        <dbReference type="ChEBI" id="CHEBI:15378"/>
        <dbReference type="ChEBI" id="CHEBI:30013"/>
        <dbReference type="ChEBI" id="CHEBI:30616"/>
        <dbReference type="ChEBI" id="CHEBI:61977"/>
        <dbReference type="ChEBI" id="CHEBI:456216"/>
        <dbReference type="EC" id="2.7.11.1"/>
    </reaction>
</comment>
<dbReference type="Gene3D" id="1.10.238.10">
    <property type="entry name" value="EF-hand"/>
    <property type="match status" value="2"/>
</dbReference>
<dbReference type="InterPro" id="IPR011992">
    <property type="entry name" value="EF-hand-dom_pair"/>
</dbReference>
<keyword evidence="3" id="KW-0723">Serine/threonine-protein kinase</keyword>
<dbReference type="InterPro" id="IPR011009">
    <property type="entry name" value="Kinase-like_dom_sf"/>
</dbReference>
<evidence type="ECO:0000256" key="11">
    <source>
        <dbReference type="PROSITE-ProRule" id="PRU10141"/>
    </source>
</evidence>
<dbReference type="InterPro" id="IPR017441">
    <property type="entry name" value="Protein_kinase_ATP_BS"/>
</dbReference>
<dbReference type="PROSITE" id="PS00108">
    <property type="entry name" value="PROTEIN_KINASE_ST"/>
    <property type="match status" value="1"/>
</dbReference>
<feature type="domain" description="Protein kinase" evidence="13">
    <location>
        <begin position="332"/>
        <end position="601"/>
    </location>
</feature>
<feature type="binding site" evidence="11">
    <location>
        <position position="359"/>
    </location>
    <ligand>
        <name>ATP</name>
        <dbReference type="ChEBI" id="CHEBI:30616"/>
    </ligand>
</feature>
<dbReference type="FunFam" id="3.30.200.20:FF:000060">
    <property type="entry name" value="Serine/threonine-protein kinase isoform 1"/>
    <property type="match status" value="1"/>
</dbReference>
<dbReference type="Gene3D" id="1.10.510.10">
    <property type="entry name" value="Transferase(Phosphotransferase) domain 1"/>
    <property type="match status" value="1"/>
</dbReference>
<dbReference type="SMART" id="SM00054">
    <property type="entry name" value="EFh"/>
    <property type="match status" value="2"/>
</dbReference>
<dbReference type="InterPro" id="IPR018247">
    <property type="entry name" value="EF_Hand_1_Ca_BS"/>
</dbReference>
<evidence type="ECO:0000256" key="12">
    <source>
        <dbReference type="SAM" id="MobiDB-lite"/>
    </source>
</evidence>
<reference evidence="15 16" key="1">
    <citation type="journal article" date="2018" name="Genome Biol. Evol.">
        <title>Multiple Roots of Fruiting Body Formation in Amoebozoa.</title>
        <authorList>
            <person name="Hillmann F."/>
            <person name="Forbes G."/>
            <person name="Novohradska S."/>
            <person name="Ferling I."/>
            <person name="Riege K."/>
            <person name="Groth M."/>
            <person name="Westermann M."/>
            <person name="Marz M."/>
            <person name="Spaller T."/>
            <person name="Winckler T."/>
            <person name="Schaap P."/>
            <person name="Glockner G."/>
        </authorList>
    </citation>
    <scope>NUCLEOTIDE SEQUENCE [LARGE SCALE GENOMIC DNA]</scope>
    <source>
        <strain evidence="15 16">Jena</strain>
    </source>
</reference>
<dbReference type="Pfam" id="PF07714">
    <property type="entry name" value="PK_Tyr_Ser-Thr"/>
    <property type="match status" value="1"/>
</dbReference>
<protein>
    <recommendedName>
        <fullName evidence="2">non-specific serine/threonine protein kinase</fullName>
        <ecNumber evidence="2">2.7.11.1</ecNumber>
    </recommendedName>
</protein>
<dbReference type="GO" id="GO:0005524">
    <property type="term" value="F:ATP binding"/>
    <property type="evidence" value="ECO:0007669"/>
    <property type="project" value="UniProtKB-UniRule"/>
</dbReference>
<dbReference type="OrthoDB" id="18717at2759"/>
<feature type="domain" description="EF-hand" evidence="14">
    <location>
        <begin position="273"/>
        <end position="308"/>
    </location>
</feature>
<comment type="caution">
    <text evidence="15">The sequence shown here is derived from an EMBL/GenBank/DDBJ whole genome shotgun (WGS) entry which is preliminary data.</text>
</comment>
<evidence type="ECO:0000256" key="1">
    <source>
        <dbReference type="ARBA" id="ARBA00005843"/>
    </source>
</evidence>
<dbReference type="CDD" id="cd13999">
    <property type="entry name" value="STKc_MAP3K-like"/>
    <property type="match status" value="1"/>
</dbReference>
<dbReference type="InterPro" id="IPR000719">
    <property type="entry name" value="Prot_kinase_dom"/>
</dbReference>
<comment type="catalytic activity">
    <reaction evidence="10">
        <text>L-seryl-[protein] + ATP = O-phospho-L-seryl-[protein] + ADP + H(+)</text>
        <dbReference type="Rhea" id="RHEA:17989"/>
        <dbReference type="Rhea" id="RHEA-COMP:9863"/>
        <dbReference type="Rhea" id="RHEA-COMP:11604"/>
        <dbReference type="ChEBI" id="CHEBI:15378"/>
        <dbReference type="ChEBI" id="CHEBI:29999"/>
        <dbReference type="ChEBI" id="CHEBI:30616"/>
        <dbReference type="ChEBI" id="CHEBI:83421"/>
        <dbReference type="ChEBI" id="CHEBI:456216"/>
        <dbReference type="EC" id="2.7.11.1"/>
    </reaction>
</comment>